<dbReference type="InterPro" id="IPR037058">
    <property type="entry name" value="Falgellar_hook_FlgE_sf"/>
</dbReference>
<comment type="similarity">
    <text evidence="2 5">Belongs to the flagella basal body rod proteins family.</text>
</comment>
<dbReference type="InterPro" id="IPR001444">
    <property type="entry name" value="Flag_bb_rod_N"/>
</dbReference>
<keyword evidence="10" id="KW-0969">Cilium</keyword>
<keyword evidence="10" id="KW-0282">Flagellum</keyword>
<keyword evidence="11" id="KW-1185">Reference proteome</keyword>
<evidence type="ECO:0000256" key="5">
    <source>
        <dbReference type="RuleBase" id="RU362116"/>
    </source>
</evidence>
<dbReference type="RefSeq" id="WP_145205363.1">
    <property type="nucleotide sequence ID" value="NZ_CP036434.1"/>
</dbReference>
<protein>
    <recommendedName>
        <fullName evidence="3 5">Flagellar hook protein FlgE</fullName>
    </recommendedName>
</protein>
<dbReference type="GO" id="GO:0005829">
    <property type="term" value="C:cytosol"/>
    <property type="evidence" value="ECO:0007669"/>
    <property type="project" value="TreeGrafter"/>
</dbReference>
<feature type="domain" description="Flagellar basal-body/hook protein C-terminal" evidence="7">
    <location>
        <begin position="614"/>
        <end position="658"/>
    </location>
</feature>
<comment type="subcellular location">
    <subcellularLocation>
        <location evidence="1 5">Bacterial flagellum basal body</location>
    </subcellularLocation>
</comment>
<dbReference type="Pfam" id="PF07559">
    <property type="entry name" value="FlgE_D2"/>
    <property type="match status" value="1"/>
</dbReference>
<evidence type="ECO:0000259" key="7">
    <source>
        <dbReference type="Pfam" id="PF06429"/>
    </source>
</evidence>
<proteinExistence type="inferred from homology"/>
<evidence type="ECO:0000259" key="9">
    <source>
        <dbReference type="Pfam" id="PF22692"/>
    </source>
</evidence>
<dbReference type="NCBIfam" id="TIGR03506">
    <property type="entry name" value="FlgEFG_subfam"/>
    <property type="match status" value="2"/>
</dbReference>
<comment type="function">
    <text evidence="5">A flexible structure which links the flagellar filament to the drive apparatus in the basal body.</text>
</comment>
<dbReference type="PANTHER" id="PTHR30435">
    <property type="entry name" value="FLAGELLAR PROTEIN"/>
    <property type="match status" value="1"/>
</dbReference>
<evidence type="ECO:0000256" key="2">
    <source>
        <dbReference type="ARBA" id="ARBA00009677"/>
    </source>
</evidence>
<dbReference type="InterPro" id="IPR037925">
    <property type="entry name" value="FlgE/F/G-like"/>
</dbReference>
<organism evidence="10 11">
    <name type="scientific">Saltatorellus ferox</name>
    <dbReference type="NCBI Taxonomy" id="2528018"/>
    <lineage>
        <taxon>Bacteria</taxon>
        <taxon>Pseudomonadati</taxon>
        <taxon>Planctomycetota</taxon>
        <taxon>Planctomycetia</taxon>
        <taxon>Planctomycetia incertae sedis</taxon>
        <taxon>Saltatorellus</taxon>
    </lineage>
</organism>
<evidence type="ECO:0000256" key="3">
    <source>
        <dbReference type="ARBA" id="ARBA00019015"/>
    </source>
</evidence>
<dbReference type="EMBL" id="CP036434">
    <property type="protein sequence ID" value="QDV09985.1"/>
    <property type="molecule type" value="Genomic_DNA"/>
</dbReference>
<dbReference type="InterPro" id="IPR011491">
    <property type="entry name" value="FlgE_D2"/>
</dbReference>
<evidence type="ECO:0000313" key="10">
    <source>
        <dbReference type="EMBL" id="QDV09985.1"/>
    </source>
</evidence>
<dbReference type="Pfam" id="PF06429">
    <property type="entry name" value="Flg_bbr_C"/>
    <property type="match status" value="1"/>
</dbReference>
<feature type="domain" description="Flagellar hook protein FlgE D2" evidence="8">
    <location>
        <begin position="419"/>
        <end position="540"/>
    </location>
</feature>
<name>A0A518F0X2_9BACT</name>
<dbReference type="Pfam" id="PF00460">
    <property type="entry name" value="Flg_bb_rod"/>
    <property type="match status" value="1"/>
</dbReference>
<dbReference type="InterPro" id="IPR020013">
    <property type="entry name" value="Flagellar_FlgE/F/G"/>
</dbReference>
<dbReference type="OrthoDB" id="9804559at2"/>
<keyword evidence="10" id="KW-0966">Cell projection</keyword>
<accession>A0A518F0X2</accession>
<keyword evidence="4 5" id="KW-0975">Bacterial flagellum</keyword>
<feature type="domain" description="Flagellar basal body rod protein N-terminal" evidence="6">
    <location>
        <begin position="5"/>
        <end position="35"/>
    </location>
</feature>
<evidence type="ECO:0000259" key="8">
    <source>
        <dbReference type="Pfam" id="PF07559"/>
    </source>
</evidence>
<dbReference type="Pfam" id="PF22692">
    <property type="entry name" value="LlgE_F_G_D1"/>
    <property type="match status" value="1"/>
</dbReference>
<sequence>MSSSFYSALSGMRTHQQWIDVIGNNLANQNTPGYKKSRASFSDNFSQNFRFASAPNAGRGGINPMQVGYGVGLASIDKTFTQGSLTDTGRVFDLALEGGGFFALQTPENRTYSRVGTFGLDATQNLVDQASGAKVLDPNGVPINLDVTSLFPPQITTEVIVKGNLPAVVSGPLAESLSANSAYFVGTPAEKRSTSAAPSYNVAAVGGVPGDIVSMEVIANGGVPQQVVVPSDPVTGAIPAASIAAAINALQDITSYVDGASGEIVVETDRKGGSFSIDLNPPLGVGDLTQLVGFSTTLASGSETPIPSDLSTAELNGLTGNLTEYVDGDQIQVVGEDTDGMPISATFTFGAGNDGTTMADFVGFLNSYYTDAEVMVDGSGRLSVTAATAGEADLLLSITDDPANTGGTDWNGYAMSVATDGTGPDTVTTSTEVYDAAGVAHTVTLNYERQADLTWNLYAQIPDGTGTIAEGGVDDPITGIAFAPDGSPTGLGSVDNRLRMQFTGQPIQEVSVDLGLDGNVEGVTQFGSAGTAYVFDQNGYGDGELANIFVSTDGQIDGFYSNGQTRELGQLAVVTFQNDEGLRAAGNNMFEETPNSGEARFGEGDIRKAGAVISGSLENSNVDTAEQFVRLIEAQRGYQANARVVSAQDEVLSETVNLV</sequence>
<dbReference type="Proteomes" id="UP000320390">
    <property type="component" value="Chromosome"/>
</dbReference>
<dbReference type="GO" id="GO:0009425">
    <property type="term" value="C:bacterial-type flagellum basal body"/>
    <property type="evidence" value="ECO:0007669"/>
    <property type="project" value="UniProtKB-SubCell"/>
</dbReference>
<dbReference type="InterPro" id="IPR010930">
    <property type="entry name" value="Flg_bb/hook_C_dom"/>
</dbReference>
<feature type="domain" description="Flagellar hook protein FlgE/F/G-like D1" evidence="9">
    <location>
        <begin position="95"/>
        <end position="143"/>
    </location>
</feature>
<dbReference type="AlphaFoldDB" id="A0A518F0X2"/>
<dbReference type="PANTHER" id="PTHR30435:SF1">
    <property type="entry name" value="FLAGELLAR HOOK PROTEIN FLGE"/>
    <property type="match status" value="1"/>
</dbReference>
<evidence type="ECO:0000256" key="4">
    <source>
        <dbReference type="ARBA" id="ARBA00023143"/>
    </source>
</evidence>
<reference evidence="10 11" key="1">
    <citation type="submission" date="2019-02" db="EMBL/GenBank/DDBJ databases">
        <title>Deep-cultivation of Planctomycetes and their phenomic and genomic characterization uncovers novel biology.</title>
        <authorList>
            <person name="Wiegand S."/>
            <person name="Jogler M."/>
            <person name="Boedeker C."/>
            <person name="Pinto D."/>
            <person name="Vollmers J."/>
            <person name="Rivas-Marin E."/>
            <person name="Kohn T."/>
            <person name="Peeters S.H."/>
            <person name="Heuer A."/>
            <person name="Rast P."/>
            <person name="Oberbeckmann S."/>
            <person name="Bunk B."/>
            <person name="Jeske O."/>
            <person name="Meyerdierks A."/>
            <person name="Storesund J.E."/>
            <person name="Kallscheuer N."/>
            <person name="Luecker S."/>
            <person name="Lage O.M."/>
            <person name="Pohl T."/>
            <person name="Merkel B.J."/>
            <person name="Hornburger P."/>
            <person name="Mueller R.-W."/>
            <person name="Bruemmer F."/>
            <person name="Labrenz M."/>
            <person name="Spormann A.M."/>
            <person name="Op den Camp H."/>
            <person name="Overmann J."/>
            <person name="Amann R."/>
            <person name="Jetten M.S.M."/>
            <person name="Mascher T."/>
            <person name="Medema M.H."/>
            <person name="Devos D.P."/>
            <person name="Kaster A.-K."/>
            <person name="Ovreas L."/>
            <person name="Rohde M."/>
            <person name="Galperin M.Y."/>
            <person name="Jogler C."/>
        </authorList>
    </citation>
    <scope>NUCLEOTIDE SEQUENCE [LARGE SCALE GENOMIC DNA]</scope>
    <source>
        <strain evidence="10 11">Poly30</strain>
    </source>
</reference>
<evidence type="ECO:0000259" key="6">
    <source>
        <dbReference type="Pfam" id="PF00460"/>
    </source>
</evidence>
<dbReference type="GO" id="GO:0009424">
    <property type="term" value="C:bacterial-type flagellum hook"/>
    <property type="evidence" value="ECO:0007669"/>
    <property type="project" value="TreeGrafter"/>
</dbReference>
<evidence type="ECO:0000256" key="1">
    <source>
        <dbReference type="ARBA" id="ARBA00004117"/>
    </source>
</evidence>
<gene>
    <name evidence="10" type="primary">flgE</name>
    <name evidence="10" type="ORF">Poly30_55460</name>
</gene>
<dbReference type="Gene3D" id="2.60.98.20">
    <property type="entry name" value="Flagellar hook protein FlgE"/>
    <property type="match status" value="1"/>
</dbReference>
<evidence type="ECO:0000313" key="11">
    <source>
        <dbReference type="Proteomes" id="UP000320390"/>
    </source>
</evidence>
<dbReference type="SUPFAM" id="SSF117143">
    <property type="entry name" value="Flagellar hook protein flgE"/>
    <property type="match status" value="1"/>
</dbReference>
<dbReference type="GO" id="GO:0071978">
    <property type="term" value="P:bacterial-type flagellum-dependent swarming motility"/>
    <property type="evidence" value="ECO:0007669"/>
    <property type="project" value="TreeGrafter"/>
</dbReference>
<dbReference type="InterPro" id="IPR053967">
    <property type="entry name" value="LlgE_F_G-like_D1"/>
</dbReference>